<name>A0A1G8DLB9_BACOV</name>
<keyword evidence="1" id="KW-0812">Transmembrane</keyword>
<proteinExistence type="predicted"/>
<gene>
    <name evidence="2" type="ORF">SAMN05192582_100882</name>
</gene>
<evidence type="ECO:0000313" key="3">
    <source>
        <dbReference type="Proteomes" id="UP000181870"/>
    </source>
</evidence>
<dbReference type="Proteomes" id="UP000181870">
    <property type="component" value="Unassembled WGS sequence"/>
</dbReference>
<evidence type="ECO:0000313" key="2">
    <source>
        <dbReference type="EMBL" id="SDH58200.1"/>
    </source>
</evidence>
<organism evidence="2 3">
    <name type="scientific">Bacteroides ovatus</name>
    <dbReference type="NCBI Taxonomy" id="28116"/>
    <lineage>
        <taxon>Bacteria</taxon>
        <taxon>Pseudomonadati</taxon>
        <taxon>Bacteroidota</taxon>
        <taxon>Bacteroidia</taxon>
        <taxon>Bacteroidales</taxon>
        <taxon>Bacteroidaceae</taxon>
        <taxon>Bacteroides</taxon>
    </lineage>
</organism>
<protein>
    <submittedName>
        <fullName evidence="2">Uncharacterized protein</fullName>
    </submittedName>
</protein>
<keyword evidence="1" id="KW-0472">Membrane</keyword>
<dbReference type="EMBL" id="FNDO01000008">
    <property type="protein sequence ID" value="SDH58200.1"/>
    <property type="molecule type" value="Genomic_DNA"/>
</dbReference>
<keyword evidence="1" id="KW-1133">Transmembrane helix</keyword>
<reference evidence="2 3" key="1">
    <citation type="submission" date="2016-10" db="EMBL/GenBank/DDBJ databases">
        <authorList>
            <person name="de Groot N.N."/>
        </authorList>
    </citation>
    <scope>NUCLEOTIDE SEQUENCE [LARGE SCALE GENOMIC DNA]</scope>
    <source>
        <strain evidence="2 3">NLAE-zl-C57</strain>
    </source>
</reference>
<sequence length="140" mass="17495">MQQKNVNMIFYNSLLAKWFLGKGKKHYFMLGCFFFTRYKYLEVWEEMELRIHARQYWECFSLTLIPALILSILFSWWWMVLPFVTYHILYWFEKILRPHSIFNWEAIKHSGDTLYLRKRKAYAWKKWYGKKELPASRWND</sequence>
<feature type="transmembrane region" description="Helical" evidence="1">
    <location>
        <begin position="64"/>
        <end position="92"/>
    </location>
</feature>
<evidence type="ECO:0000256" key="1">
    <source>
        <dbReference type="SAM" id="Phobius"/>
    </source>
</evidence>
<dbReference type="AlphaFoldDB" id="A0A1G8DLB9"/>
<accession>A0A1G8DLB9</accession>